<dbReference type="Proteomes" id="UP000232196">
    <property type="component" value="Unassembled WGS sequence"/>
</dbReference>
<dbReference type="RefSeq" id="WP_100706201.1">
    <property type="nucleotide sequence ID" value="NZ_NPDL01000003.1"/>
</dbReference>
<dbReference type="GO" id="GO:0006355">
    <property type="term" value="P:regulation of DNA-templated transcription"/>
    <property type="evidence" value="ECO:0007669"/>
    <property type="project" value="TreeGrafter"/>
</dbReference>
<keyword evidence="2" id="KW-0902">Two-component regulatory system</keyword>
<keyword evidence="4" id="KW-0238">DNA-binding</keyword>
<dbReference type="OrthoDB" id="5343928at2"/>
<evidence type="ECO:0000256" key="1">
    <source>
        <dbReference type="ARBA" id="ARBA00022553"/>
    </source>
</evidence>
<evidence type="ECO:0000313" key="8">
    <source>
        <dbReference type="EMBL" id="PJZ26414.1"/>
    </source>
</evidence>
<name>A0A2M9XFL0_9LEPT</name>
<dbReference type="Gene3D" id="3.40.50.2300">
    <property type="match status" value="1"/>
</dbReference>
<evidence type="ECO:0000256" key="5">
    <source>
        <dbReference type="ARBA" id="ARBA00023163"/>
    </source>
</evidence>
<sequence>MISSEAKILIVEDESIVAKDILSKLSDLGYDFVSIASTGNEALRKVYLDKPDLLLMDIMLSRGNYDGIETVQEILDKMDLPVIYLTAYADESTLLRSKPTRPYGYLLKPFQTKELQIAIEIALNKHGLDKKRKRERRNMSAILHGVKDLIKPSSEEAEV</sequence>
<comment type="caution">
    <text evidence="8">The sequence shown here is derived from an EMBL/GenBank/DDBJ whole genome shotgun (WGS) entry which is preliminary data.</text>
</comment>
<dbReference type="CDD" id="cd17534">
    <property type="entry name" value="REC_DC-like"/>
    <property type="match status" value="1"/>
</dbReference>
<dbReference type="GO" id="GO:0005829">
    <property type="term" value="C:cytosol"/>
    <property type="evidence" value="ECO:0007669"/>
    <property type="project" value="TreeGrafter"/>
</dbReference>
<dbReference type="InterPro" id="IPR011006">
    <property type="entry name" value="CheY-like_superfamily"/>
</dbReference>
<keyword evidence="1 6" id="KW-0597">Phosphoprotein</keyword>
<evidence type="ECO:0000256" key="4">
    <source>
        <dbReference type="ARBA" id="ARBA00023125"/>
    </source>
</evidence>
<feature type="modified residue" description="4-aspartylphosphate" evidence="6">
    <location>
        <position position="57"/>
    </location>
</feature>
<dbReference type="SUPFAM" id="SSF52172">
    <property type="entry name" value="CheY-like"/>
    <property type="match status" value="1"/>
</dbReference>
<evidence type="ECO:0000256" key="2">
    <source>
        <dbReference type="ARBA" id="ARBA00023012"/>
    </source>
</evidence>
<evidence type="ECO:0000313" key="9">
    <source>
        <dbReference type="Proteomes" id="UP000232196"/>
    </source>
</evidence>
<dbReference type="GO" id="GO:0032993">
    <property type="term" value="C:protein-DNA complex"/>
    <property type="evidence" value="ECO:0007669"/>
    <property type="project" value="TreeGrafter"/>
</dbReference>
<keyword evidence="3" id="KW-0805">Transcription regulation</keyword>
<evidence type="ECO:0000256" key="6">
    <source>
        <dbReference type="PROSITE-ProRule" id="PRU00169"/>
    </source>
</evidence>
<organism evidence="8 9">
    <name type="scientific">Leptospira hartskeerlii</name>
    <dbReference type="NCBI Taxonomy" id="2023177"/>
    <lineage>
        <taxon>Bacteria</taxon>
        <taxon>Pseudomonadati</taxon>
        <taxon>Spirochaetota</taxon>
        <taxon>Spirochaetia</taxon>
        <taxon>Leptospirales</taxon>
        <taxon>Leptospiraceae</taxon>
        <taxon>Leptospira</taxon>
    </lineage>
</organism>
<evidence type="ECO:0000256" key="3">
    <source>
        <dbReference type="ARBA" id="ARBA00023015"/>
    </source>
</evidence>
<dbReference type="PROSITE" id="PS50110">
    <property type="entry name" value="RESPONSE_REGULATORY"/>
    <property type="match status" value="1"/>
</dbReference>
<reference evidence="8 9" key="1">
    <citation type="submission" date="2017-07" db="EMBL/GenBank/DDBJ databases">
        <title>Leptospira spp. isolated from tropical soils.</title>
        <authorList>
            <person name="Thibeaux R."/>
            <person name="Iraola G."/>
            <person name="Ferres I."/>
            <person name="Bierque E."/>
            <person name="Girault D."/>
            <person name="Soupe-Gilbert M.-E."/>
            <person name="Picardeau M."/>
            <person name="Goarant C."/>
        </authorList>
    </citation>
    <scope>NUCLEOTIDE SEQUENCE [LARGE SCALE GENOMIC DNA]</scope>
    <source>
        <strain evidence="8 9">MCA1-C-A1</strain>
    </source>
</reference>
<dbReference type="GO" id="GO:0000156">
    <property type="term" value="F:phosphorelay response regulator activity"/>
    <property type="evidence" value="ECO:0007669"/>
    <property type="project" value="TreeGrafter"/>
</dbReference>
<dbReference type="GO" id="GO:0000976">
    <property type="term" value="F:transcription cis-regulatory region binding"/>
    <property type="evidence" value="ECO:0007669"/>
    <property type="project" value="TreeGrafter"/>
</dbReference>
<dbReference type="PANTHER" id="PTHR48111">
    <property type="entry name" value="REGULATOR OF RPOS"/>
    <property type="match status" value="1"/>
</dbReference>
<dbReference type="PANTHER" id="PTHR48111:SF1">
    <property type="entry name" value="TWO-COMPONENT RESPONSE REGULATOR ORR33"/>
    <property type="match status" value="1"/>
</dbReference>
<proteinExistence type="predicted"/>
<dbReference type="AlphaFoldDB" id="A0A2M9XFL0"/>
<dbReference type="Pfam" id="PF00072">
    <property type="entry name" value="Response_reg"/>
    <property type="match status" value="1"/>
</dbReference>
<protein>
    <submittedName>
        <fullName evidence="8">Response regulator</fullName>
    </submittedName>
</protein>
<keyword evidence="9" id="KW-1185">Reference proteome</keyword>
<gene>
    <name evidence="8" type="ORF">CH357_07950</name>
</gene>
<dbReference type="InterPro" id="IPR039420">
    <property type="entry name" value="WalR-like"/>
</dbReference>
<keyword evidence="5" id="KW-0804">Transcription</keyword>
<dbReference type="InterPro" id="IPR001789">
    <property type="entry name" value="Sig_transdc_resp-reg_receiver"/>
</dbReference>
<dbReference type="SMART" id="SM00448">
    <property type="entry name" value="REC"/>
    <property type="match status" value="1"/>
</dbReference>
<accession>A0A2M9XFL0</accession>
<feature type="domain" description="Response regulatory" evidence="7">
    <location>
        <begin position="7"/>
        <end position="123"/>
    </location>
</feature>
<evidence type="ECO:0000259" key="7">
    <source>
        <dbReference type="PROSITE" id="PS50110"/>
    </source>
</evidence>
<dbReference type="EMBL" id="NPDN01000003">
    <property type="protein sequence ID" value="PJZ26414.1"/>
    <property type="molecule type" value="Genomic_DNA"/>
</dbReference>